<dbReference type="PANTHER" id="PTHR42913:SF9">
    <property type="entry name" value="SLR1591 PROTEIN"/>
    <property type="match status" value="1"/>
</dbReference>
<dbReference type="InterPro" id="IPR051169">
    <property type="entry name" value="NADH-Q_oxidoreductase"/>
</dbReference>
<feature type="domain" description="FAD/NAD(P)-binding" evidence="5">
    <location>
        <begin position="3"/>
        <end position="296"/>
    </location>
</feature>
<dbReference type="EMBL" id="AYKG01000008">
    <property type="protein sequence ID" value="ROO30980.1"/>
    <property type="molecule type" value="Genomic_DNA"/>
</dbReference>
<dbReference type="GO" id="GO:0003955">
    <property type="term" value="F:NAD(P)H dehydrogenase (quinone) activity"/>
    <property type="evidence" value="ECO:0007669"/>
    <property type="project" value="TreeGrafter"/>
</dbReference>
<dbReference type="InParanoid" id="A0A423PZL1"/>
<gene>
    <name evidence="6" type="ORF">SAJA_03745</name>
</gene>
<dbReference type="Proteomes" id="UP000285310">
    <property type="component" value="Unassembled WGS sequence"/>
</dbReference>
<comment type="caution">
    <text evidence="6">The sequence shown here is derived from an EMBL/GenBank/DDBJ whole genome shotgun (WGS) entry which is preliminary data.</text>
</comment>
<dbReference type="Gene3D" id="3.50.50.100">
    <property type="match status" value="1"/>
</dbReference>
<evidence type="ECO:0000256" key="3">
    <source>
        <dbReference type="ARBA" id="ARBA00022827"/>
    </source>
</evidence>
<proteinExistence type="predicted"/>
<dbReference type="RefSeq" id="WP_184999729.1">
    <property type="nucleotide sequence ID" value="NZ_AYKG01000008.1"/>
</dbReference>
<dbReference type="InterPro" id="IPR017584">
    <property type="entry name" value="Pyridine_nucleo_diS_OxRdtase_N"/>
</dbReference>
<dbReference type="PANTHER" id="PTHR42913">
    <property type="entry name" value="APOPTOSIS-INDUCING FACTOR 1"/>
    <property type="match status" value="1"/>
</dbReference>
<protein>
    <recommendedName>
        <fullName evidence="5">FAD/NAD(P)-binding domain-containing protein</fullName>
    </recommendedName>
</protein>
<organism evidence="6 7">
    <name type="scientific">Salinisphaera japonica YTM-1</name>
    <dbReference type="NCBI Taxonomy" id="1209778"/>
    <lineage>
        <taxon>Bacteria</taxon>
        <taxon>Pseudomonadati</taxon>
        <taxon>Pseudomonadota</taxon>
        <taxon>Gammaproteobacteria</taxon>
        <taxon>Salinisphaerales</taxon>
        <taxon>Salinisphaeraceae</taxon>
        <taxon>Salinisphaera</taxon>
    </lineage>
</organism>
<dbReference type="InterPro" id="IPR023753">
    <property type="entry name" value="FAD/NAD-binding_dom"/>
</dbReference>
<evidence type="ECO:0000259" key="5">
    <source>
        <dbReference type="Pfam" id="PF07992"/>
    </source>
</evidence>
<keyword evidence="4" id="KW-0560">Oxidoreductase</keyword>
<name>A0A423PZL1_9GAMM</name>
<dbReference type="GO" id="GO:0019646">
    <property type="term" value="P:aerobic electron transport chain"/>
    <property type="evidence" value="ECO:0007669"/>
    <property type="project" value="TreeGrafter"/>
</dbReference>
<evidence type="ECO:0000313" key="6">
    <source>
        <dbReference type="EMBL" id="ROO30980.1"/>
    </source>
</evidence>
<reference evidence="6 7" key="1">
    <citation type="submission" date="2013-10" db="EMBL/GenBank/DDBJ databases">
        <title>Salinisphaera japonica YTM-1 Genome Sequencing.</title>
        <authorList>
            <person name="Lai Q."/>
            <person name="Li C."/>
            <person name="Shao Z."/>
        </authorList>
    </citation>
    <scope>NUCLEOTIDE SEQUENCE [LARGE SCALE GENOMIC DNA]</scope>
    <source>
        <strain evidence="6 7">YTM-1</strain>
    </source>
</reference>
<dbReference type="AlphaFoldDB" id="A0A423PZL1"/>
<sequence>MTHIVLIGAGHTHVGVLRAYAANGAPDARITLVSPHPRLYYSGMLPAHVAGHYSRAELAIEAGGLLAQLGATFISTHVTGFDGTTLTLADGQRLAGDIVSFDIGTAPGALAKDHPERVIPVKPVEALLAGLARFEHGLDQDDQARRLAVVGGGAGGVELMLSLAYRYGGRSDRPALDLVARSGVMAGVPERVRRALSHALDRAGVNVITGRGVVDLDDTGLILDDDTHQPADCVIAATGARAPAWLADTPLALHDDGFIACDWHLRSRSHRHVFAAGDVIALPEPRPKSGVYAVRQISVLADNLARAASARALVDFKAPRTALALISLGERRALALRGRLSLPPSRLLWQIKDRIDRRFVARHDRPAGDAPETG</sequence>
<keyword evidence="7" id="KW-1185">Reference proteome</keyword>
<keyword evidence="2" id="KW-0285">Flavoprotein</keyword>
<evidence type="ECO:0000256" key="4">
    <source>
        <dbReference type="ARBA" id="ARBA00023002"/>
    </source>
</evidence>
<dbReference type="InterPro" id="IPR036188">
    <property type="entry name" value="FAD/NAD-bd_sf"/>
</dbReference>
<evidence type="ECO:0000256" key="1">
    <source>
        <dbReference type="ARBA" id="ARBA00001974"/>
    </source>
</evidence>
<accession>A0A423PZL1</accession>
<evidence type="ECO:0000256" key="2">
    <source>
        <dbReference type="ARBA" id="ARBA00022630"/>
    </source>
</evidence>
<dbReference type="NCBIfam" id="TIGR03169">
    <property type="entry name" value="Nterm_to_SelD"/>
    <property type="match status" value="1"/>
</dbReference>
<evidence type="ECO:0000313" key="7">
    <source>
        <dbReference type="Proteomes" id="UP000285310"/>
    </source>
</evidence>
<comment type="cofactor">
    <cofactor evidence="1">
        <name>FAD</name>
        <dbReference type="ChEBI" id="CHEBI:57692"/>
    </cofactor>
</comment>
<keyword evidence="3" id="KW-0274">FAD</keyword>
<dbReference type="Pfam" id="PF07992">
    <property type="entry name" value="Pyr_redox_2"/>
    <property type="match status" value="1"/>
</dbReference>
<dbReference type="SUPFAM" id="SSF51905">
    <property type="entry name" value="FAD/NAD(P)-binding domain"/>
    <property type="match status" value="2"/>
</dbReference>